<dbReference type="Proteomes" id="UP001499863">
    <property type="component" value="Unassembled WGS sequence"/>
</dbReference>
<evidence type="ECO:0000313" key="3">
    <source>
        <dbReference type="Proteomes" id="UP001499863"/>
    </source>
</evidence>
<protein>
    <recommendedName>
        <fullName evidence="4">Peptidase inhibitor family I36</fullName>
    </recommendedName>
</protein>
<gene>
    <name evidence="2" type="ORF">GCM10009639_03690</name>
</gene>
<evidence type="ECO:0000256" key="1">
    <source>
        <dbReference type="SAM" id="SignalP"/>
    </source>
</evidence>
<keyword evidence="1" id="KW-0732">Signal</keyword>
<keyword evidence="3" id="KW-1185">Reference proteome</keyword>
<dbReference type="Pfam" id="PF03995">
    <property type="entry name" value="Inhibitor_I36"/>
    <property type="match status" value="1"/>
</dbReference>
<dbReference type="RefSeq" id="WP_344324512.1">
    <property type="nucleotide sequence ID" value="NZ_BAAAKJ010000019.1"/>
</dbReference>
<evidence type="ECO:0008006" key="4">
    <source>
        <dbReference type="Google" id="ProtNLM"/>
    </source>
</evidence>
<accession>A0ABP4I7L1</accession>
<reference evidence="3" key="1">
    <citation type="journal article" date="2019" name="Int. J. Syst. Evol. Microbiol.">
        <title>The Global Catalogue of Microorganisms (GCM) 10K type strain sequencing project: providing services to taxonomists for standard genome sequencing and annotation.</title>
        <authorList>
            <consortium name="The Broad Institute Genomics Platform"/>
            <consortium name="The Broad Institute Genome Sequencing Center for Infectious Disease"/>
            <person name="Wu L."/>
            <person name="Ma J."/>
        </authorList>
    </citation>
    <scope>NUCLEOTIDE SEQUENCE [LARGE SCALE GENOMIC DNA]</scope>
    <source>
        <strain evidence="3">JCM 12393</strain>
    </source>
</reference>
<feature type="signal peptide" evidence="1">
    <location>
        <begin position="1"/>
        <end position="30"/>
    </location>
</feature>
<name>A0ABP4I7L1_9ACTN</name>
<dbReference type="EMBL" id="BAAAKJ010000019">
    <property type="protein sequence ID" value="GAA1383425.1"/>
    <property type="molecule type" value="Genomic_DNA"/>
</dbReference>
<organism evidence="2 3">
    <name type="scientific">Kitasatospora putterlickiae</name>
    <dbReference type="NCBI Taxonomy" id="221725"/>
    <lineage>
        <taxon>Bacteria</taxon>
        <taxon>Bacillati</taxon>
        <taxon>Actinomycetota</taxon>
        <taxon>Actinomycetes</taxon>
        <taxon>Kitasatosporales</taxon>
        <taxon>Streptomycetaceae</taxon>
        <taxon>Kitasatospora</taxon>
    </lineage>
</organism>
<comment type="caution">
    <text evidence="2">The sequence shown here is derived from an EMBL/GenBank/DDBJ whole genome shotgun (WGS) entry which is preliminary data.</text>
</comment>
<feature type="chain" id="PRO_5045510212" description="Peptidase inhibitor family I36" evidence="1">
    <location>
        <begin position="31"/>
        <end position="210"/>
    </location>
</feature>
<proteinExistence type="predicted"/>
<sequence>MRTSVVRRLAAVAAALAVTVLPGAVAPAHAAGEDDCKAGNVCAWSEPDFEGQLQQTPGRVTRCVRIELPWPDGSRSRIHSFYNRTRFQIETYVAEPCSGTPSTVLAPGTSAPKVATEITGFRMAPVCAQDSVCFYQNDDYSGAVAQNSDWNFGFCTSGGVAARSVYNTTDHTVSLFDTNGSCQNARAVDIPPHTYQSYDTTFYGFRVKPR</sequence>
<evidence type="ECO:0000313" key="2">
    <source>
        <dbReference type="EMBL" id="GAA1383425.1"/>
    </source>
</evidence>